<protein>
    <submittedName>
        <fullName evidence="1">Uncharacterized protein</fullName>
    </submittedName>
</protein>
<proteinExistence type="predicted"/>
<organism evidence="1 2">
    <name type="scientific">Gordonia westfalica</name>
    <dbReference type="NCBI Taxonomy" id="158898"/>
    <lineage>
        <taxon>Bacteria</taxon>
        <taxon>Bacillati</taxon>
        <taxon>Actinomycetota</taxon>
        <taxon>Actinomycetes</taxon>
        <taxon>Mycobacteriales</taxon>
        <taxon>Gordoniaceae</taxon>
        <taxon>Gordonia</taxon>
    </lineage>
</organism>
<accession>Q70K32</accession>
<sequence length="344" mass="38502">MTTTSTGRRAPLSDDSTLIEWFLHRKLALGVIGTERSGRIPWHPGGSSIAQAANDAALTEAVWEVISRQKVPSGVALIASGEIKVGDLVWFEDDVWFKDVARAYEAGDDPEGAKFHWKVDVGRNVKVAGHFNASHLTSTTSLSVLTRRETVFILGYVTRVTDTDVGLRPVIIAHRGKRHHADFVDTNRRIWPEQVDQFEGVDFSSKPSRSELNLLRHFSEADTKKALLEILGDPDEDKDWGGEQFDIWTDRVTVDGVRFQSAFLLKGPAKFHPMKIADLGKNGDQISRLADTEAGLLVVQHCHRITAPVAKMLSVYAQQPGYGRRYMLIDGYYTVRILQHFKKL</sequence>
<dbReference type="RefSeq" id="WP_011161166.1">
    <property type="nucleotide sequence ID" value="NC_005307.1"/>
</dbReference>
<dbReference type="Proteomes" id="UP000183180">
    <property type="component" value="Unassembled WGS sequence"/>
</dbReference>
<evidence type="ECO:0000313" key="2">
    <source>
        <dbReference type="Proteomes" id="UP000183180"/>
    </source>
</evidence>
<name>Q70K32_9ACTN</name>
<reference evidence="1 2" key="1">
    <citation type="submission" date="2016-10" db="EMBL/GenBank/DDBJ databases">
        <authorList>
            <person name="de Groot N.N."/>
        </authorList>
    </citation>
    <scope>NUCLEOTIDE SEQUENCE [LARGE SCALE GENOMIC DNA]</scope>
    <source>
        <strain evidence="1 2">DSM 44215</strain>
    </source>
</reference>
<dbReference type="EMBL" id="FNLM01000030">
    <property type="protein sequence ID" value="SDT92449.1"/>
    <property type="molecule type" value="Genomic_DNA"/>
</dbReference>
<evidence type="ECO:0000313" key="1">
    <source>
        <dbReference type="EMBL" id="SDT92449.1"/>
    </source>
</evidence>
<dbReference type="STRING" id="158898.SAMN04488548_13047"/>
<dbReference type="OrthoDB" id="3364990at2"/>
<gene>
    <name evidence="1" type="ORF">SAMN04488548_13047</name>
</gene>
<dbReference type="AlphaFoldDB" id="Q70K32"/>